<dbReference type="Pfam" id="PF05787">
    <property type="entry name" value="PhoX"/>
    <property type="match status" value="1"/>
</dbReference>
<name>A0A1I1IN43_9RHOB</name>
<dbReference type="PANTHER" id="PTHR35399:SF2">
    <property type="entry name" value="DUF839 DOMAIN-CONTAINING PROTEIN"/>
    <property type="match status" value="1"/>
</dbReference>
<reference evidence="2 3" key="1">
    <citation type="submission" date="2016-10" db="EMBL/GenBank/DDBJ databases">
        <authorList>
            <person name="de Groot N.N."/>
        </authorList>
    </citation>
    <scope>NUCLEOTIDE SEQUENCE [LARGE SCALE GENOMIC DNA]</scope>
    <source>
        <strain evidence="2 3">DSM 29619</strain>
    </source>
</reference>
<evidence type="ECO:0000313" key="2">
    <source>
        <dbReference type="EMBL" id="SFC35173.1"/>
    </source>
</evidence>
<evidence type="ECO:0008006" key="4">
    <source>
        <dbReference type="Google" id="ProtNLM"/>
    </source>
</evidence>
<keyword evidence="3" id="KW-1185">Reference proteome</keyword>
<feature type="region of interest" description="Disordered" evidence="1">
    <location>
        <begin position="452"/>
        <end position="471"/>
    </location>
</feature>
<dbReference type="SUPFAM" id="SSF63829">
    <property type="entry name" value="Calcium-dependent phosphotriesterase"/>
    <property type="match status" value="1"/>
</dbReference>
<sequence length="626" mass="67024">MSKHDTSDLSWDDFDEMRDPRADANGFDAVVERAIGRRGFLGGVLAFGSGAAVFGSGVLGSATSARAQAAAFDFAPIGIATDYEIHVPAGYQWKTLVRYGDPLFAEADGAYNDEPGLSIAMSDKVFGENTDGMETFEVDGRQVIVVNSEYANPKINLPAASAGTPANADEVMMLKNIQGVTVMEVSGTQDGVSVVKDSPLNRRITHETQMTMDGPAAGSDLVKTNADATGMAPKGTMNNCGSGKTLWGTYLTCEENFNGYFGTTAEKEPNAGEKRYGIGGSSRYAYEVYDARFDISKEPNEPHRHGWVTEIDPADPTSAPVKHTALGRFKHENAEMVQAADGRIVVYMGDDERGEFIYRYVSNGTWAEGQPTDGLLSDGTLYVARFNDDQTGEWLPLTPETTGMSAAEVLVFARMAGSKVGATTMDRPEWIAANPLNAEVYCALTNNKNRGVKPNAGGDDTAVNGPNPRETNNYGQIVRWMPSGDDHGSDDFAWDLYVMAGNPTVYDNAYAGSSNVTEGNMFNSPDGMAFDSKGMLWIQTDGDDSNEGEFAGQGNNQMLVGNPETGEIARFLTAPNGAEVTGLCWSLDRKTAFVGIQHPGGSWPDGAGKPRSAIIAVWREDGATVG</sequence>
<dbReference type="Proteomes" id="UP000231644">
    <property type="component" value="Unassembled WGS sequence"/>
</dbReference>
<evidence type="ECO:0000313" key="3">
    <source>
        <dbReference type="Proteomes" id="UP000231644"/>
    </source>
</evidence>
<dbReference type="RefSeq" id="WP_093450321.1">
    <property type="nucleotide sequence ID" value="NZ_FNZG01000002.1"/>
</dbReference>
<protein>
    <recommendedName>
        <fullName evidence="4">Transcriptional initiation protein Tat</fullName>
    </recommendedName>
</protein>
<dbReference type="OrthoDB" id="9801383at2"/>
<organism evidence="2 3">
    <name type="scientific">Pseudooceanicola nitratireducens</name>
    <dbReference type="NCBI Taxonomy" id="517719"/>
    <lineage>
        <taxon>Bacteria</taxon>
        <taxon>Pseudomonadati</taxon>
        <taxon>Pseudomonadota</taxon>
        <taxon>Alphaproteobacteria</taxon>
        <taxon>Rhodobacterales</taxon>
        <taxon>Paracoccaceae</taxon>
        <taxon>Pseudooceanicola</taxon>
    </lineage>
</organism>
<gene>
    <name evidence="2" type="ORF">SAMN05421762_0648</name>
</gene>
<dbReference type="EMBL" id="FOLX01000001">
    <property type="protein sequence ID" value="SFC35173.1"/>
    <property type="molecule type" value="Genomic_DNA"/>
</dbReference>
<evidence type="ECO:0000256" key="1">
    <source>
        <dbReference type="SAM" id="MobiDB-lite"/>
    </source>
</evidence>
<dbReference type="PROSITE" id="PS51318">
    <property type="entry name" value="TAT"/>
    <property type="match status" value="1"/>
</dbReference>
<dbReference type="PANTHER" id="PTHR35399">
    <property type="entry name" value="SLR8030 PROTEIN"/>
    <property type="match status" value="1"/>
</dbReference>
<proteinExistence type="predicted"/>
<accession>A0A1I1IN43</accession>
<dbReference type="InterPro" id="IPR008557">
    <property type="entry name" value="PhoX"/>
</dbReference>
<dbReference type="InterPro" id="IPR006311">
    <property type="entry name" value="TAT_signal"/>
</dbReference>
<dbReference type="AlphaFoldDB" id="A0A1I1IN43"/>
<dbReference type="STRING" id="517719.SAMN05421762_0648"/>